<dbReference type="EC" id="2.7.13.3" evidence="2"/>
<evidence type="ECO:0000313" key="8">
    <source>
        <dbReference type="EMBL" id="MBN7823041.1"/>
    </source>
</evidence>
<dbReference type="EMBL" id="JAFKCS010000349">
    <property type="protein sequence ID" value="MBN7823041.1"/>
    <property type="molecule type" value="Genomic_DNA"/>
</dbReference>
<dbReference type="PANTHER" id="PTHR43304:SF1">
    <property type="entry name" value="PAC DOMAIN-CONTAINING PROTEIN"/>
    <property type="match status" value="1"/>
</dbReference>
<dbReference type="Proteomes" id="UP000663992">
    <property type="component" value="Unassembled WGS sequence"/>
</dbReference>
<protein>
    <recommendedName>
        <fullName evidence="2">histidine kinase</fullName>
        <ecNumber evidence="2">2.7.13.3</ecNumber>
    </recommendedName>
</protein>
<feature type="domain" description="PAC" evidence="7">
    <location>
        <begin position="74"/>
        <end position="126"/>
    </location>
</feature>
<evidence type="ECO:0000256" key="2">
    <source>
        <dbReference type="ARBA" id="ARBA00012438"/>
    </source>
</evidence>
<dbReference type="PROSITE" id="PS50112">
    <property type="entry name" value="PAS"/>
    <property type="match status" value="1"/>
</dbReference>
<keyword evidence="5" id="KW-0418">Kinase</keyword>
<reference evidence="8 9" key="1">
    <citation type="submission" date="2021-03" db="EMBL/GenBank/DDBJ databases">
        <title>novel species isolated from a fishpond in China.</title>
        <authorList>
            <person name="Lu H."/>
            <person name="Cai Z."/>
        </authorList>
    </citation>
    <scope>NUCLEOTIDE SEQUENCE [LARGE SCALE GENOMIC DNA]</scope>
    <source>
        <strain evidence="8 9">Y57</strain>
    </source>
</reference>
<dbReference type="Pfam" id="PF08447">
    <property type="entry name" value="PAS_3"/>
    <property type="match status" value="1"/>
</dbReference>
<dbReference type="InterPro" id="IPR052162">
    <property type="entry name" value="Sensor_kinase/Photoreceptor"/>
</dbReference>
<keyword evidence="4" id="KW-0808">Transferase</keyword>
<evidence type="ECO:0000256" key="3">
    <source>
        <dbReference type="ARBA" id="ARBA00022553"/>
    </source>
</evidence>
<dbReference type="SMART" id="SM00091">
    <property type="entry name" value="PAS"/>
    <property type="match status" value="2"/>
</dbReference>
<dbReference type="InterPro" id="IPR001610">
    <property type="entry name" value="PAC"/>
</dbReference>
<dbReference type="PROSITE" id="PS50113">
    <property type="entry name" value="PAC"/>
    <property type="match status" value="2"/>
</dbReference>
<feature type="domain" description="PAS" evidence="6">
    <location>
        <begin position="1"/>
        <end position="52"/>
    </location>
</feature>
<organism evidence="8 9">
    <name type="scientific">Bowmanella yangjiangensis</name>
    <dbReference type="NCBI Taxonomy" id="2811230"/>
    <lineage>
        <taxon>Bacteria</taxon>
        <taxon>Pseudomonadati</taxon>
        <taxon>Pseudomonadota</taxon>
        <taxon>Gammaproteobacteria</taxon>
        <taxon>Alteromonadales</taxon>
        <taxon>Alteromonadaceae</taxon>
        <taxon>Bowmanella</taxon>
    </lineage>
</organism>
<feature type="non-terminal residue" evidence="8">
    <location>
        <position position="274"/>
    </location>
</feature>
<dbReference type="RefSeq" id="WP_206596855.1">
    <property type="nucleotide sequence ID" value="NZ_JAFKCS010000349.1"/>
</dbReference>
<dbReference type="InterPro" id="IPR035965">
    <property type="entry name" value="PAS-like_dom_sf"/>
</dbReference>
<dbReference type="SMART" id="SM00086">
    <property type="entry name" value="PAC"/>
    <property type="match status" value="2"/>
</dbReference>
<proteinExistence type="predicted"/>
<evidence type="ECO:0000313" key="9">
    <source>
        <dbReference type="Proteomes" id="UP000663992"/>
    </source>
</evidence>
<feature type="non-terminal residue" evidence="8">
    <location>
        <position position="1"/>
    </location>
</feature>
<comment type="caution">
    <text evidence="8">The sequence shown here is derived from an EMBL/GenBank/DDBJ whole genome shotgun (WGS) entry which is preliminary data.</text>
</comment>
<accession>A0ABS3D0Y7</accession>
<dbReference type="Pfam" id="PF13426">
    <property type="entry name" value="PAS_9"/>
    <property type="match status" value="1"/>
</dbReference>
<evidence type="ECO:0000259" key="7">
    <source>
        <dbReference type="PROSITE" id="PS50113"/>
    </source>
</evidence>
<evidence type="ECO:0000256" key="4">
    <source>
        <dbReference type="ARBA" id="ARBA00022679"/>
    </source>
</evidence>
<dbReference type="NCBIfam" id="TIGR00229">
    <property type="entry name" value="sensory_box"/>
    <property type="match status" value="1"/>
</dbReference>
<keyword evidence="9" id="KW-1185">Reference proteome</keyword>
<dbReference type="Gene3D" id="2.10.70.100">
    <property type="match status" value="1"/>
</dbReference>
<dbReference type="PANTHER" id="PTHR43304">
    <property type="entry name" value="PHYTOCHROME-LIKE PROTEIN CPH1"/>
    <property type="match status" value="1"/>
</dbReference>
<comment type="catalytic activity">
    <reaction evidence="1">
        <text>ATP + protein L-histidine = ADP + protein N-phospho-L-histidine.</text>
        <dbReference type="EC" id="2.7.13.3"/>
    </reaction>
</comment>
<keyword evidence="3" id="KW-0597">Phosphoprotein</keyword>
<evidence type="ECO:0000259" key="6">
    <source>
        <dbReference type="PROSITE" id="PS50112"/>
    </source>
</evidence>
<gene>
    <name evidence="8" type="ORF">J0A65_24465</name>
</gene>
<evidence type="ECO:0000256" key="1">
    <source>
        <dbReference type="ARBA" id="ARBA00000085"/>
    </source>
</evidence>
<dbReference type="Gene3D" id="3.30.450.20">
    <property type="entry name" value="PAS domain"/>
    <property type="match status" value="2"/>
</dbReference>
<feature type="domain" description="PAC" evidence="7">
    <location>
        <begin position="204"/>
        <end position="256"/>
    </location>
</feature>
<dbReference type="CDD" id="cd00130">
    <property type="entry name" value="PAS"/>
    <property type="match status" value="2"/>
</dbReference>
<dbReference type="InterPro" id="IPR000700">
    <property type="entry name" value="PAS-assoc_C"/>
</dbReference>
<name>A0ABS3D0Y7_9ALTE</name>
<sequence length="274" mass="30786">IIATDLEGTIRVFNRGAERLLGYSAEEMIGKQKPAVFHLPEEVEARSRELSEEYGQPISGFRVFVHKSELEGAESREWSYIRKDGSRLAVTLMVTAMRDTSGQLTGYLGIALDLSEEQRLRREALAARDQMAMAAEVAELGIWSWTPGDGQLQWNERMFELYDYPLSQREQGLSYEHWQARIHPEDRAAVEASLQEALARVSTFDVVFRIVRPDGQVLHIQAGAHVEYDAMGRPAKVTGINRDITAQLQLESHLRRAKEQADAASAAKSAFLAN</sequence>
<dbReference type="InterPro" id="IPR013655">
    <property type="entry name" value="PAS_fold_3"/>
</dbReference>
<evidence type="ECO:0000256" key="5">
    <source>
        <dbReference type="ARBA" id="ARBA00022777"/>
    </source>
</evidence>
<dbReference type="InterPro" id="IPR000014">
    <property type="entry name" value="PAS"/>
</dbReference>
<dbReference type="SUPFAM" id="SSF55785">
    <property type="entry name" value="PYP-like sensor domain (PAS domain)"/>
    <property type="match status" value="2"/>
</dbReference>